<evidence type="ECO:0000313" key="1">
    <source>
        <dbReference type="EMBL" id="NMG83833.1"/>
    </source>
</evidence>
<dbReference type="EMBL" id="WNEG01000112">
    <property type="protein sequence ID" value="NMG83833.1"/>
    <property type="molecule type" value="Genomic_DNA"/>
</dbReference>
<gene>
    <name evidence="1" type="ORF">GIS02_06515</name>
</gene>
<name>A0A848DBC5_9EURY</name>
<dbReference type="AlphaFoldDB" id="A0A848DBC5"/>
<sequence>MNESENDSNDNKQEVDMTRFHKYGRWWYTTKKRLKIQEDITNGCILIVG</sequence>
<evidence type="ECO:0000313" key="2">
    <source>
        <dbReference type="Proteomes" id="UP000606580"/>
    </source>
</evidence>
<protein>
    <submittedName>
        <fullName evidence="1">Uncharacterized protein</fullName>
    </submittedName>
</protein>
<proteinExistence type="predicted"/>
<organism evidence="1 2">
    <name type="scientific">Candidatus Ethanoperedens thermophilum</name>
    <dbReference type="NCBI Taxonomy" id="2766897"/>
    <lineage>
        <taxon>Archaea</taxon>
        <taxon>Methanobacteriati</taxon>
        <taxon>Methanobacteriota</taxon>
        <taxon>Stenosarchaea group</taxon>
        <taxon>Methanomicrobia</taxon>
        <taxon>Methanosarcinales</taxon>
        <taxon>Methanosarcinales incertae sedis</taxon>
        <taxon>GOM Arc I cluster</taxon>
        <taxon>Candidatus Ethanoperedens</taxon>
    </lineage>
</organism>
<reference evidence="1" key="1">
    <citation type="journal article" date="2020" name="MBio">
        <title>'Candidatus Ethanoperedens,' a Thermophilic Genus of Archaea Mediating the Anaerobic Oxidation of Ethane.</title>
        <authorList>
            <person name="Hahn C.J."/>
            <person name="Laso-Perez R."/>
            <person name="Vulcano F."/>
            <person name="Vaziourakis K.M."/>
            <person name="Stokke R."/>
            <person name="Steen I.H."/>
            <person name="Teske A."/>
            <person name="Boetius A."/>
            <person name="Liebeke M."/>
            <person name="Amann R."/>
            <person name="Knittel K."/>
            <person name="Wegener G."/>
        </authorList>
    </citation>
    <scope>NUCLEOTIDE SEQUENCE</scope>
    <source>
        <strain evidence="1">GoM-Arc1-LC-WB58</strain>
    </source>
</reference>
<accession>A0A848DBC5</accession>
<comment type="caution">
    <text evidence="1">The sequence shown here is derived from an EMBL/GenBank/DDBJ whole genome shotgun (WGS) entry which is preliminary data.</text>
</comment>
<dbReference type="Proteomes" id="UP000606580">
    <property type="component" value="Unassembled WGS sequence"/>
</dbReference>